<sequence length="88" mass="10332">MIKTHTFRGLRYRVSIRDKLAGFAEIPGHEPRTLYVDPTLSPKEFHETAIHEAMHAEDPDACEQVVNRRAKSLSRWLWRLGYRRQTDA</sequence>
<reference evidence="1" key="1">
    <citation type="journal article" date="2014" name="Front. Microbiol.">
        <title>High frequency of phylogenetically diverse reductive dehalogenase-homologous genes in deep subseafloor sedimentary metagenomes.</title>
        <authorList>
            <person name="Kawai M."/>
            <person name="Futagami T."/>
            <person name="Toyoda A."/>
            <person name="Takaki Y."/>
            <person name="Nishi S."/>
            <person name="Hori S."/>
            <person name="Arai W."/>
            <person name="Tsubouchi T."/>
            <person name="Morono Y."/>
            <person name="Uchiyama I."/>
            <person name="Ito T."/>
            <person name="Fujiyama A."/>
            <person name="Inagaki F."/>
            <person name="Takami H."/>
        </authorList>
    </citation>
    <scope>NUCLEOTIDE SEQUENCE</scope>
    <source>
        <strain evidence="1">Expedition CK06-06</strain>
    </source>
</reference>
<dbReference type="AlphaFoldDB" id="X0S710"/>
<evidence type="ECO:0008006" key="2">
    <source>
        <dbReference type="Google" id="ProtNLM"/>
    </source>
</evidence>
<protein>
    <recommendedName>
        <fullName evidence="2">IrrE N-terminal-like domain-containing protein</fullName>
    </recommendedName>
</protein>
<organism evidence="1">
    <name type="scientific">marine sediment metagenome</name>
    <dbReference type="NCBI Taxonomy" id="412755"/>
    <lineage>
        <taxon>unclassified sequences</taxon>
        <taxon>metagenomes</taxon>
        <taxon>ecological metagenomes</taxon>
    </lineage>
</organism>
<accession>X0S710</accession>
<name>X0S710_9ZZZZ</name>
<dbReference type="EMBL" id="BARS01006999">
    <property type="protein sequence ID" value="GAF76799.1"/>
    <property type="molecule type" value="Genomic_DNA"/>
</dbReference>
<evidence type="ECO:0000313" key="1">
    <source>
        <dbReference type="EMBL" id="GAF76799.1"/>
    </source>
</evidence>
<proteinExistence type="predicted"/>
<gene>
    <name evidence="1" type="ORF">S01H1_13558</name>
</gene>
<comment type="caution">
    <text evidence="1">The sequence shown here is derived from an EMBL/GenBank/DDBJ whole genome shotgun (WGS) entry which is preliminary data.</text>
</comment>